<feature type="compositionally biased region" description="Basic and acidic residues" evidence="1">
    <location>
        <begin position="193"/>
        <end position="203"/>
    </location>
</feature>
<comment type="caution">
    <text evidence="4">The sequence shown here is derived from an EMBL/GenBank/DDBJ whole genome shotgun (WGS) entry which is preliminary data.</text>
</comment>
<feature type="region of interest" description="Disordered" evidence="1">
    <location>
        <begin position="1"/>
        <end position="42"/>
    </location>
</feature>
<dbReference type="PROSITE" id="PS51938">
    <property type="entry name" value="SUZ_C"/>
    <property type="match status" value="1"/>
</dbReference>
<feature type="domain" description="SUZ-C" evidence="3">
    <location>
        <begin position="224"/>
        <end position="272"/>
    </location>
</feature>
<evidence type="ECO:0000259" key="2">
    <source>
        <dbReference type="PROSITE" id="PS51673"/>
    </source>
</evidence>
<feature type="compositionally biased region" description="Basic and acidic residues" evidence="1">
    <location>
        <begin position="116"/>
        <end position="149"/>
    </location>
</feature>
<feature type="region of interest" description="Disordered" evidence="1">
    <location>
        <begin position="93"/>
        <end position="278"/>
    </location>
</feature>
<protein>
    <recommendedName>
        <fullName evidence="6">SUZ domain-containing protein</fullName>
    </recommendedName>
</protein>
<feature type="compositionally biased region" description="Polar residues" evidence="1">
    <location>
        <begin position="226"/>
        <end position="244"/>
    </location>
</feature>
<dbReference type="PROSITE" id="PS51673">
    <property type="entry name" value="SUZ"/>
    <property type="match status" value="1"/>
</dbReference>
<sequence length="278" mass="31150">MGKNDSVPNAWDDDWESLADRAAKEEPSRSPEPEKQAKMTKAERLAMHAEAQRKLWEAAESEKEINFIAATSSVPLTTPFKPAMKVLSRRPVIAKRDPVTGLERLTLQDDEDDDEDKSKKQETPEEIRMRQQRELEEKQRRYEEARAKIFGEASSSGLSTPGSITPPKEADKADRPRSDRQNHRRGRGRGGMHRTDSRPDSQTRRLPPNPQSGPRELFDPNYSAKPGSNGQRRSGEASPNLSRSNSRRDEDQVVRAPRGPDNSGRGGFGFARRGGQAG</sequence>
<reference evidence="4" key="2">
    <citation type="submission" date="2023-06" db="EMBL/GenBank/DDBJ databases">
        <authorList>
            <consortium name="Lawrence Berkeley National Laboratory"/>
            <person name="Mondo S.J."/>
            <person name="Hensen N."/>
            <person name="Bonometti L."/>
            <person name="Westerberg I."/>
            <person name="Brannstrom I.O."/>
            <person name="Guillou S."/>
            <person name="Cros-Aarteil S."/>
            <person name="Calhoun S."/>
            <person name="Haridas S."/>
            <person name="Kuo A."/>
            <person name="Pangilinan J."/>
            <person name="Riley R."/>
            <person name="Labutti K."/>
            <person name="Andreopoulos B."/>
            <person name="Lipzen A."/>
            <person name="Chen C."/>
            <person name="Yanf M."/>
            <person name="Daum C."/>
            <person name="Ng V."/>
            <person name="Clum A."/>
            <person name="Steindorff A."/>
            <person name="Ohm R."/>
            <person name="Martin F."/>
            <person name="Silar P."/>
            <person name="Natvig D."/>
            <person name="Lalanne C."/>
            <person name="Gautier V."/>
            <person name="Ament-Velasquez S.L."/>
            <person name="Kruys A."/>
            <person name="Hutchinson M.I."/>
            <person name="Powell A.J."/>
            <person name="Barry K."/>
            <person name="Miller A.N."/>
            <person name="Grigoriev I.V."/>
            <person name="Debuchy R."/>
            <person name="Gladieux P."/>
            <person name="Thoren M.H."/>
            <person name="Johannesson H."/>
        </authorList>
    </citation>
    <scope>NUCLEOTIDE SEQUENCE</scope>
    <source>
        <strain evidence="4">CBS 626.80</strain>
    </source>
</reference>
<feature type="domain" description="SUZ" evidence="2">
    <location>
        <begin position="77"/>
        <end position="154"/>
    </location>
</feature>
<gene>
    <name evidence="4" type="ORF">QBC32DRAFT_148441</name>
</gene>
<feature type="compositionally biased region" description="Polar residues" evidence="1">
    <location>
        <begin position="153"/>
        <end position="163"/>
    </location>
</feature>
<keyword evidence="5" id="KW-1185">Reference proteome</keyword>
<dbReference type="AlphaFoldDB" id="A0AAN6P407"/>
<accession>A0AAN6P407</accession>
<evidence type="ECO:0000313" key="4">
    <source>
        <dbReference type="EMBL" id="KAK3956306.1"/>
    </source>
</evidence>
<dbReference type="EMBL" id="MU859067">
    <property type="protein sequence ID" value="KAK3956306.1"/>
    <property type="molecule type" value="Genomic_DNA"/>
</dbReference>
<organism evidence="4 5">
    <name type="scientific">Pseudoneurospora amorphoporcata</name>
    <dbReference type="NCBI Taxonomy" id="241081"/>
    <lineage>
        <taxon>Eukaryota</taxon>
        <taxon>Fungi</taxon>
        <taxon>Dikarya</taxon>
        <taxon>Ascomycota</taxon>
        <taxon>Pezizomycotina</taxon>
        <taxon>Sordariomycetes</taxon>
        <taxon>Sordariomycetidae</taxon>
        <taxon>Sordariales</taxon>
        <taxon>Sordariaceae</taxon>
        <taxon>Pseudoneurospora</taxon>
    </lineage>
</organism>
<evidence type="ECO:0008006" key="6">
    <source>
        <dbReference type="Google" id="ProtNLM"/>
    </source>
</evidence>
<dbReference type="InterPro" id="IPR024642">
    <property type="entry name" value="SUZ-C"/>
</dbReference>
<evidence type="ECO:0000259" key="3">
    <source>
        <dbReference type="PROSITE" id="PS51938"/>
    </source>
</evidence>
<proteinExistence type="predicted"/>
<evidence type="ECO:0000256" key="1">
    <source>
        <dbReference type="SAM" id="MobiDB-lite"/>
    </source>
</evidence>
<name>A0AAN6P407_9PEZI</name>
<feature type="compositionally biased region" description="Basic and acidic residues" evidence="1">
    <location>
        <begin position="168"/>
        <end position="181"/>
    </location>
</feature>
<dbReference type="InterPro" id="IPR024771">
    <property type="entry name" value="SUZ"/>
</dbReference>
<dbReference type="Proteomes" id="UP001303222">
    <property type="component" value="Unassembled WGS sequence"/>
</dbReference>
<feature type="compositionally biased region" description="Basic and acidic residues" evidence="1">
    <location>
        <begin position="18"/>
        <end position="42"/>
    </location>
</feature>
<reference evidence="4" key="1">
    <citation type="journal article" date="2023" name="Mol. Phylogenet. Evol.">
        <title>Genome-scale phylogeny and comparative genomics of the fungal order Sordariales.</title>
        <authorList>
            <person name="Hensen N."/>
            <person name="Bonometti L."/>
            <person name="Westerberg I."/>
            <person name="Brannstrom I.O."/>
            <person name="Guillou S."/>
            <person name="Cros-Aarteil S."/>
            <person name="Calhoun S."/>
            <person name="Haridas S."/>
            <person name="Kuo A."/>
            <person name="Mondo S."/>
            <person name="Pangilinan J."/>
            <person name="Riley R."/>
            <person name="LaButti K."/>
            <person name="Andreopoulos B."/>
            <person name="Lipzen A."/>
            <person name="Chen C."/>
            <person name="Yan M."/>
            <person name="Daum C."/>
            <person name="Ng V."/>
            <person name="Clum A."/>
            <person name="Steindorff A."/>
            <person name="Ohm R.A."/>
            <person name="Martin F."/>
            <person name="Silar P."/>
            <person name="Natvig D.O."/>
            <person name="Lalanne C."/>
            <person name="Gautier V."/>
            <person name="Ament-Velasquez S.L."/>
            <person name="Kruys A."/>
            <person name="Hutchinson M.I."/>
            <person name="Powell A.J."/>
            <person name="Barry K."/>
            <person name="Miller A.N."/>
            <person name="Grigoriev I.V."/>
            <person name="Debuchy R."/>
            <person name="Gladieux P."/>
            <person name="Hiltunen Thoren M."/>
            <person name="Johannesson H."/>
        </authorList>
    </citation>
    <scope>NUCLEOTIDE SEQUENCE</scope>
    <source>
        <strain evidence="4">CBS 626.80</strain>
    </source>
</reference>
<feature type="compositionally biased region" description="Basic residues" evidence="1">
    <location>
        <begin position="182"/>
        <end position="192"/>
    </location>
</feature>
<evidence type="ECO:0000313" key="5">
    <source>
        <dbReference type="Proteomes" id="UP001303222"/>
    </source>
</evidence>